<dbReference type="GO" id="GO:0072686">
    <property type="term" value="C:mitotic spindle"/>
    <property type="evidence" value="ECO:0007669"/>
    <property type="project" value="TreeGrafter"/>
</dbReference>
<accession>A0A9D3Q7T5</accession>
<keyword evidence="5" id="KW-0206">Cytoskeleton</keyword>
<keyword evidence="3" id="KW-0963">Cytoplasm</keyword>
<evidence type="ECO:0000256" key="5">
    <source>
        <dbReference type="ARBA" id="ARBA00023212"/>
    </source>
</evidence>
<evidence type="ECO:0000256" key="2">
    <source>
        <dbReference type="ARBA" id="ARBA00009468"/>
    </source>
</evidence>
<dbReference type="GO" id="GO:0005829">
    <property type="term" value="C:cytosol"/>
    <property type="evidence" value="ECO:0007669"/>
    <property type="project" value="TreeGrafter"/>
</dbReference>
<dbReference type="Pfam" id="PF15297">
    <property type="entry name" value="CKAP2_C"/>
    <property type="match status" value="2"/>
</dbReference>
<comment type="caution">
    <text evidence="8">The sequence shown here is derived from an EMBL/GenBank/DDBJ whole genome shotgun (WGS) entry which is preliminary data.</text>
</comment>
<feature type="domain" description="Cytoskeleton-associated protein 2 C-terminal" evidence="7">
    <location>
        <begin position="88"/>
        <end position="232"/>
    </location>
</feature>
<dbReference type="GO" id="GO:0005813">
    <property type="term" value="C:centrosome"/>
    <property type="evidence" value="ECO:0007669"/>
    <property type="project" value="TreeGrafter"/>
</dbReference>
<keyword evidence="9" id="KW-1185">Reference proteome</keyword>
<dbReference type="AlphaFoldDB" id="A0A9D3Q7T5"/>
<evidence type="ECO:0000313" key="8">
    <source>
        <dbReference type="EMBL" id="KAG7480814.1"/>
    </source>
</evidence>
<dbReference type="PANTHER" id="PTHR47078:SF1">
    <property type="entry name" value="CYTOSKELETON-ASSOCIATED PROTEIN 2-LIKE"/>
    <property type="match status" value="1"/>
</dbReference>
<evidence type="ECO:0000313" key="9">
    <source>
        <dbReference type="Proteomes" id="UP001046870"/>
    </source>
</evidence>
<keyword evidence="4" id="KW-0597">Phosphoprotein</keyword>
<dbReference type="InterPro" id="IPR052855">
    <property type="entry name" value="CKAP2-like"/>
</dbReference>
<evidence type="ECO:0000259" key="7">
    <source>
        <dbReference type="Pfam" id="PF15297"/>
    </source>
</evidence>
<evidence type="ECO:0000256" key="3">
    <source>
        <dbReference type="ARBA" id="ARBA00022490"/>
    </source>
</evidence>
<dbReference type="InterPro" id="IPR029197">
    <property type="entry name" value="CKAP2_C"/>
</dbReference>
<sequence>MDEHDVVPKLSGPELRKKKLLEYLAAKGKLRPPNPKPYLRDNLIKPQTSVKSVTSDEEKENQEDLKTPARATRPGPGLIGTVPPQSKKKLTAAQEERLRKLQEWRQAKGISYKRPPMPVRQRVKKTPVIPEHYWTAMEEEEEAHSLVCTIDRSLDDCIKLLQEGCPSEQVMEVLSRVPMAKKFAKYWICQARLMERSGNLEVLPLFEEAERVVLEPVDDLRAVVFEIMKKKETALGGASDGPQFCAVGKENSLGQEAQETAGPTTPIAMSAMIRGDKEGSSVVKYKITATPGGRRSQQQESMKLDGQELRFFTPVRRSVRIGRSATRYPAALQEHDPCVASFRDLLAEEEREADADPNQNSPLYIYRANEALKDQVHIQLF</sequence>
<organism evidence="8 9">
    <name type="scientific">Megalops atlanticus</name>
    <name type="common">Tarpon</name>
    <name type="synonym">Clupea gigantea</name>
    <dbReference type="NCBI Taxonomy" id="7932"/>
    <lineage>
        <taxon>Eukaryota</taxon>
        <taxon>Metazoa</taxon>
        <taxon>Chordata</taxon>
        <taxon>Craniata</taxon>
        <taxon>Vertebrata</taxon>
        <taxon>Euteleostomi</taxon>
        <taxon>Actinopterygii</taxon>
        <taxon>Neopterygii</taxon>
        <taxon>Teleostei</taxon>
        <taxon>Elopiformes</taxon>
        <taxon>Megalopidae</taxon>
        <taxon>Megalops</taxon>
    </lineage>
</organism>
<feature type="region of interest" description="Disordered" evidence="6">
    <location>
        <begin position="26"/>
        <end position="87"/>
    </location>
</feature>
<protein>
    <recommendedName>
        <fullName evidence="7">Cytoskeleton-associated protein 2 C-terminal domain-containing protein</fullName>
    </recommendedName>
</protein>
<evidence type="ECO:0000256" key="4">
    <source>
        <dbReference type="ARBA" id="ARBA00022553"/>
    </source>
</evidence>
<dbReference type="Proteomes" id="UP001046870">
    <property type="component" value="Chromosome 4"/>
</dbReference>
<dbReference type="PANTHER" id="PTHR47078">
    <property type="entry name" value="CYTOSKELETON-ASSOCIATED PROTEIN 2-LIKE"/>
    <property type="match status" value="1"/>
</dbReference>
<proteinExistence type="inferred from homology"/>
<evidence type="ECO:0000256" key="6">
    <source>
        <dbReference type="SAM" id="MobiDB-lite"/>
    </source>
</evidence>
<name>A0A9D3Q7T5_MEGAT</name>
<evidence type="ECO:0000256" key="1">
    <source>
        <dbReference type="ARBA" id="ARBA00004245"/>
    </source>
</evidence>
<dbReference type="EMBL" id="JAFDVH010000004">
    <property type="protein sequence ID" value="KAG7480814.1"/>
    <property type="molecule type" value="Genomic_DNA"/>
</dbReference>
<gene>
    <name evidence="8" type="ORF">MATL_G00060200</name>
</gene>
<comment type="similarity">
    <text evidence="2">Belongs to the CKAP2 family.</text>
</comment>
<comment type="subcellular location">
    <subcellularLocation>
        <location evidence="1">Cytoplasm</location>
        <location evidence="1">Cytoskeleton</location>
    </subcellularLocation>
</comment>
<reference evidence="8" key="1">
    <citation type="submission" date="2021-01" db="EMBL/GenBank/DDBJ databases">
        <authorList>
            <person name="Zahm M."/>
            <person name="Roques C."/>
            <person name="Cabau C."/>
            <person name="Klopp C."/>
            <person name="Donnadieu C."/>
            <person name="Jouanno E."/>
            <person name="Lampietro C."/>
            <person name="Louis A."/>
            <person name="Herpin A."/>
            <person name="Echchiki A."/>
            <person name="Berthelot C."/>
            <person name="Parey E."/>
            <person name="Roest-Crollius H."/>
            <person name="Braasch I."/>
            <person name="Postlethwait J."/>
            <person name="Bobe J."/>
            <person name="Montfort J."/>
            <person name="Bouchez O."/>
            <person name="Begum T."/>
            <person name="Mejri S."/>
            <person name="Adams A."/>
            <person name="Chen W.-J."/>
            <person name="Guiguen Y."/>
        </authorList>
    </citation>
    <scope>NUCLEOTIDE SEQUENCE</scope>
    <source>
        <strain evidence="8">YG-15Mar2019-1</strain>
        <tissue evidence="8">Brain</tissue>
    </source>
</reference>
<dbReference type="OrthoDB" id="6288182at2759"/>
<feature type="domain" description="Cytoskeleton-associated protein 2 C-terminal" evidence="7">
    <location>
        <begin position="276"/>
        <end position="372"/>
    </location>
</feature>